<dbReference type="Pfam" id="PF22936">
    <property type="entry name" value="Pol_BBD"/>
    <property type="match status" value="1"/>
</dbReference>
<reference evidence="2 3" key="2">
    <citation type="journal article" date="2017" name="Nature">
        <title>The Apostasia genome and the evolution of orchids.</title>
        <authorList>
            <person name="Zhang G.Q."/>
            <person name="Liu K.W."/>
            <person name="Li Z."/>
            <person name="Lohaus R."/>
            <person name="Hsiao Y.Y."/>
            <person name="Niu S.C."/>
            <person name="Wang J.Y."/>
            <person name="Lin Y.C."/>
            <person name="Xu Q."/>
            <person name="Chen L.J."/>
            <person name="Yoshida K."/>
            <person name="Fujiwara S."/>
            <person name="Wang Z.W."/>
            <person name="Zhang Y.Q."/>
            <person name="Mitsuda N."/>
            <person name="Wang M."/>
            <person name="Liu G.H."/>
            <person name="Pecoraro L."/>
            <person name="Huang H.X."/>
            <person name="Xiao X.J."/>
            <person name="Lin M."/>
            <person name="Wu X.Y."/>
            <person name="Wu W.L."/>
            <person name="Chen Y.Y."/>
            <person name="Chang S.B."/>
            <person name="Sakamoto S."/>
            <person name="Ohme-Takagi M."/>
            <person name="Yagi M."/>
            <person name="Zeng S.J."/>
            <person name="Shen C.Y."/>
            <person name="Yeh C.M."/>
            <person name="Luo Y.B."/>
            <person name="Tsai W.C."/>
            <person name="Van de Peer Y."/>
            <person name="Liu Z.J."/>
        </authorList>
    </citation>
    <scope>NUCLEOTIDE SEQUENCE [LARGE SCALE GENOMIC DNA]</scope>
    <source>
        <tissue evidence="2">The whole plant</tissue>
    </source>
</reference>
<keyword evidence="3" id="KW-1185">Reference proteome</keyword>
<name>A0A2I0X4Y5_9ASPA</name>
<dbReference type="EMBL" id="KZ502149">
    <property type="protein sequence ID" value="PKU82965.1"/>
    <property type="molecule type" value="Genomic_DNA"/>
</dbReference>
<dbReference type="PANTHER" id="PTHR37610">
    <property type="entry name" value="CCHC-TYPE DOMAIN-CONTAINING PROTEIN"/>
    <property type="match status" value="1"/>
</dbReference>
<dbReference type="InterPro" id="IPR054722">
    <property type="entry name" value="PolX-like_BBD"/>
</dbReference>
<organism evidence="2 3">
    <name type="scientific">Dendrobium catenatum</name>
    <dbReference type="NCBI Taxonomy" id="906689"/>
    <lineage>
        <taxon>Eukaryota</taxon>
        <taxon>Viridiplantae</taxon>
        <taxon>Streptophyta</taxon>
        <taxon>Embryophyta</taxon>
        <taxon>Tracheophyta</taxon>
        <taxon>Spermatophyta</taxon>
        <taxon>Magnoliopsida</taxon>
        <taxon>Liliopsida</taxon>
        <taxon>Asparagales</taxon>
        <taxon>Orchidaceae</taxon>
        <taxon>Epidendroideae</taxon>
        <taxon>Malaxideae</taxon>
        <taxon>Dendrobiinae</taxon>
        <taxon>Dendrobium</taxon>
    </lineage>
</organism>
<feature type="domain" description="Retrovirus-related Pol polyprotein from transposon TNT 1-94-like beta-barrel" evidence="1">
    <location>
        <begin position="143"/>
        <end position="217"/>
    </location>
</feature>
<evidence type="ECO:0000313" key="3">
    <source>
        <dbReference type="Proteomes" id="UP000233837"/>
    </source>
</evidence>
<proteinExistence type="predicted"/>
<gene>
    <name evidence="2" type="ORF">MA16_Dca021360</name>
</gene>
<protein>
    <recommendedName>
        <fullName evidence="1">Retrovirus-related Pol polyprotein from transposon TNT 1-94-like beta-barrel domain-containing protein</fullName>
    </recommendedName>
</protein>
<sequence>MIMSWLWNSMTPEISDTFMFLSTAKDIWDAARQTFSKARDAAQIFEIKIKVGSTKQGSKTVTEYATILKNLWQKLDHYRCIETRCPEDVAIIKNFIKKYRVYDFLAGLNAEFDQVRVQILGKEETPSLNETISLIRAEESRRWIIDSGATDHMTHSPTHLINYTPCPNNKKIITADDSLTTVAGQGDIILSPLLTLKNVLHVPQLSTNLISIQKLINDHNCSALFNPTYCLFQD</sequence>
<dbReference type="Proteomes" id="UP000233837">
    <property type="component" value="Unassembled WGS sequence"/>
</dbReference>
<dbReference type="PANTHER" id="PTHR37610:SF92">
    <property type="entry name" value="RETROTRANSPOSON COPIA-LIKE N-TERMINAL DOMAIN-CONTAINING PROTEIN"/>
    <property type="match status" value="1"/>
</dbReference>
<evidence type="ECO:0000313" key="2">
    <source>
        <dbReference type="EMBL" id="PKU82965.1"/>
    </source>
</evidence>
<dbReference type="AlphaFoldDB" id="A0A2I0X4Y5"/>
<accession>A0A2I0X4Y5</accession>
<evidence type="ECO:0000259" key="1">
    <source>
        <dbReference type="Pfam" id="PF22936"/>
    </source>
</evidence>
<reference evidence="2 3" key="1">
    <citation type="journal article" date="2016" name="Sci. Rep.">
        <title>The Dendrobium catenatum Lindl. genome sequence provides insights into polysaccharide synthase, floral development and adaptive evolution.</title>
        <authorList>
            <person name="Zhang G.Q."/>
            <person name="Xu Q."/>
            <person name="Bian C."/>
            <person name="Tsai W.C."/>
            <person name="Yeh C.M."/>
            <person name="Liu K.W."/>
            <person name="Yoshida K."/>
            <person name="Zhang L.S."/>
            <person name="Chang S.B."/>
            <person name="Chen F."/>
            <person name="Shi Y."/>
            <person name="Su Y.Y."/>
            <person name="Zhang Y.Q."/>
            <person name="Chen L.J."/>
            <person name="Yin Y."/>
            <person name="Lin M."/>
            <person name="Huang H."/>
            <person name="Deng H."/>
            <person name="Wang Z.W."/>
            <person name="Zhu S.L."/>
            <person name="Zhao X."/>
            <person name="Deng C."/>
            <person name="Niu S.C."/>
            <person name="Huang J."/>
            <person name="Wang M."/>
            <person name="Liu G.H."/>
            <person name="Yang H.J."/>
            <person name="Xiao X.J."/>
            <person name="Hsiao Y.Y."/>
            <person name="Wu W.L."/>
            <person name="Chen Y.Y."/>
            <person name="Mitsuda N."/>
            <person name="Ohme-Takagi M."/>
            <person name="Luo Y.B."/>
            <person name="Van de Peer Y."/>
            <person name="Liu Z.J."/>
        </authorList>
    </citation>
    <scope>NUCLEOTIDE SEQUENCE [LARGE SCALE GENOMIC DNA]</scope>
    <source>
        <tissue evidence="2">The whole plant</tissue>
    </source>
</reference>